<dbReference type="Pfam" id="PF00364">
    <property type="entry name" value="Biotin_lipoyl"/>
    <property type="match status" value="1"/>
</dbReference>
<organism evidence="10 11">
    <name type="scientific">Leucobacter albus</name>
    <dbReference type="NCBI Taxonomy" id="272210"/>
    <lineage>
        <taxon>Bacteria</taxon>
        <taxon>Bacillati</taxon>
        <taxon>Actinomycetota</taxon>
        <taxon>Actinomycetes</taxon>
        <taxon>Micrococcales</taxon>
        <taxon>Microbacteriaceae</taxon>
        <taxon>Leucobacter</taxon>
    </lineage>
</organism>
<evidence type="ECO:0000259" key="8">
    <source>
        <dbReference type="PROSITE" id="PS50975"/>
    </source>
</evidence>
<protein>
    <recommendedName>
        <fullName evidence="2">biotin carboxylase</fullName>
        <ecNumber evidence="2">6.3.4.14</ecNumber>
    </recommendedName>
</protein>
<evidence type="ECO:0000313" key="10">
    <source>
        <dbReference type="EMBL" id="MFD1201296.1"/>
    </source>
</evidence>
<evidence type="ECO:0000256" key="5">
    <source>
        <dbReference type="ARBA" id="ARBA00022840"/>
    </source>
</evidence>
<dbReference type="EC" id="6.3.4.14" evidence="2"/>
<evidence type="ECO:0000256" key="6">
    <source>
        <dbReference type="ARBA" id="ARBA00023267"/>
    </source>
</evidence>
<dbReference type="InterPro" id="IPR001882">
    <property type="entry name" value="Biotin_BS"/>
</dbReference>
<feature type="domain" description="Biotin carboxylation" evidence="9">
    <location>
        <begin position="2"/>
        <end position="446"/>
    </location>
</feature>
<dbReference type="InterPro" id="IPR050856">
    <property type="entry name" value="Biotin_carboxylase_complex"/>
</dbReference>
<dbReference type="InterPro" id="IPR005481">
    <property type="entry name" value="BC-like_N"/>
</dbReference>
<dbReference type="SUPFAM" id="SSF51230">
    <property type="entry name" value="Single hybrid motif"/>
    <property type="match status" value="1"/>
</dbReference>
<dbReference type="InterPro" id="IPR011054">
    <property type="entry name" value="Rudment_hybrid_motif"/>
</dbReference>
<feature type="domain" description="ATP-grasp" evidence="8">
    <location>
        <begin position="121"/>
        <end position="318"/>
    </location>
</feature>
<dbReference type="InterPro" id="IPR005479">
    <property type="entry name" value="CPAse_ATP-bd"/>
</dbReference>
<dbReference type="PANTHER" id="PTHR18866:SF33">
    <property type="entry name" value="METHYLCROTONOYL-COA CARBOXYLASE SUBUNIT ALPHA, MITOCHONDRIAL-RELATED"/>
    <property type="match status" value="1"/>
</dbReference>
<dbReference type="InterPro" id="IPR011764">
    <property type="entry name" value="Biotin_carboxylation_dom"/>
</dbReference>
<dbReference type="InterPro" id="IPR016185">
    <property type="entry name" value="PreATP-grasp_dom_sf"/>
</dbReference>
<keyword evidence="4 7" id="KW-0547">Nucleotide-binding</keyword>
<evidence type="ECO:0000313" key="11">
    <source>
        <dbReference type="Proteomes" id="UP001597181"/>
    </source>
</evidence>
<dbReference type="PANTHER" id="PTHR18866">
    <property type="entry name" value="CARBOXYLASE:PYRUVATE/ACETYL-COA/PROPIONYL-COA CARBOXYLASE"/>
    <property type="match status" value="1"/>
</dbReference>
<dbReference type="Pfam" id="PF02786">
    <property type="entry name" value="CPSase_L_D2"/>
    <property type="match status" value="1"/>
</dbReference>
<dbReference type="InterPro" id="IPR005482">
    <property type="entry name" value="Biotin_COase_C"/>
</dbReference>
<comment type="cofactor">
    <cofactor evidence="1">
        <name>biotin</name>
        <dbReference type="ChEBI" id="CHEBI:57586"/>
    </cofactor>
</comment>
<keyword evidence="6" id="KW-0092">Biotin</keyword>
<dbReference type="RefSeq" id="WP_343957361.1">
    <property type="nucleotide sequence ID" value="NZ_BAAAKZ010000001.1"/>
</dbReference>
<dbReference type="Gene3D" id="2.40.50.100">
    <property type="match status" value="1"/>
</dbReference>
<dbReference type="SUPFAM" id="SSF51246">
    <property type="entry name" value="Rudiment single hybrid motif"/>
    <property type="match status" value="1"/>
</dbReference>
<dbReference type="InterPro" id="IPR011053">
    <property type="entry name" value="Single_hybrid_motif"/>
</dbReference>
<dbReference type="EMBL" id="JBHTLY010000002">
    <property type="protein sequence ID" value="MFD1201296.1"/>
    <property type="molecule type" value="Genomic_DNA"/>
</dbReference>
<dbReference type="SUPFAM" id="SSF52440">
    <property type="entry name" value="PreATP-grasp domain"/>
    <property type="match status" value="1"/>
</dbReference>
<evidence type="ECO:0000256" key="1">
    <source>
        <dbReference type="ARBA" id="ARBA00001953"/>
    </source>
</evidence>
<dbReference type="PROSITE" id="PS50975">
    <property type="entry name" value="ATP_GRASP"/>
    <property type="match status" value="1"/>
</dbReference>
<evidence type="ECO:0000256" key="7">
    <source>
        <dbReference type="PROSITE-ProRule" id="PRU00409"/>
    </source>
</evidence>
<keyword evidence="5 7" id="KW-0067">ATP-binding</keyword>
<sequence length="610" mass="62408">MTLTKILIANRGEIAVRIIRAAREAGIASVAVYADDDADALHVRLADEAYALGGASPADTYLDIAKLLAAAERSGADAIHPGYGFLSERADFAAAVIAAGLTWVGPDPETIEVLGDKARARALAAEVGAPLVPGSAGVVGDAAEVVAFADEHGLPIAIKAVFGGGGRGMRVVRERAEIAEAFESAVREATAAFGQGDCLVERFLDRPRHIEAQVLGDRHGRIAVLGTRDCSLQRRNQKLVEEAPAPFISDELRERIHDAAAAVCRAAGYVGAGTVEFLLGEDGTLTFLEVNTRLQVEHPVTEMVTGVDLVQQQFVIAAGLPMTVPEEIPTFGHAIEFRINAEDPGLGYLPTPGTVERFDAPGGPGVRVDTGVYAGYTVPGSFDSMLAKLIVWGKDRDEALRRSRRALAEFHIDGVATVLSFDRHVVTDPAFVAADGAFGVHTRWIEEECTAEFEPAAAVAPPGAPRFARMPIEVDGRILELGLPESFLARLEAGAAALGGRVGGGAGAGGADGAGAGGTGDLGGSGFGLGSSGAGGSGSGAGALVAPFAGTLASWKADDGALVAAGDTIALLEAMKMEVPVKAAASGTLRHGAAAGTALAAGATLGSIEP</sequence>
<dbReference type="SMART" id="SM00878">
    <property type="entry name" value="Biotin_carb_C"/>
    <property type="match status" value="1"/>
</dbReference>
<dbReference type="Proteomes" id="UP001597181">
    <property type="component" value="Unassembled WGS sequence"/>
</dbReference>
<reference evidence="11" key="1">
    <citation type="journal article" date="2019" name="Int. J. Syst. Evol. Microbiol.">
        <title>The Global Catalogue of Microorganisms (GCM) 10K type strain sequencing project: providing services to taxonomists for standard genome sequencing and annotation.</title>
        <authorList>
            <consortium name="The Broad Institute Genomics Platform"/>
            <consortium name="The Broad Institute Genome Sequencing Center for Infectious Disease"/>
            <person name="Wu L."/>
            <person name="Ma J."/>
        </authorList>
    </citation>
    <scope>NUCLEOTIDE SEQUENCE [LARGE SCALE GENOMIC DNA]</scope>
    <source>
        <strain evidence="11">CCUG 50213</strain>
    </source>
</reference>
<dbReference type="Gene3D" id="3.30.470.20">
    <property type="entry name" value="ATP-grasp fold, B domain"/>
    <property type="match status" value="1"/>
</dbReference>
<keyword evidence="11" id="KW-1185">Reference proteome</keyword>
<dbReference type="Pfam" id="PF02785">
    <property type="entry name" value="Biotin_carb_C"/>
    <property type="match status" value="1"/>
</dbReference>
<dbReference type="CDD" id="cd06850">
    <property type="entry name" value="biotinyl_domain"/>
    <property type="match status" value="1"/>
</dbReference>
<dbReference type="Pfam" id="PF00289">
    <property type="entry name" value="Biotin_carb_N"/>
    <property type="match status" value="1"/>
</dbReference>
<dbReference type="PROSITE" id="PS00188">
    <property type="entry name" value="BIOTIN"/>
    <property type="match status" value="1"/>
</dbReference>
<keyword evidence="3" id="KW-0436">Ligase</keyword>
<evidence type="ECO:0000256" key="3">
    <source>
        <dbReference type="ARBA" id="ARBA00022598"/>
    </source>
</evidence>
<gene>
    <name evidence="10" type="ORF">ACFQ3U_05245</name>
</gene>
<dbReference type="SUPFAM" id="SSF56059">
    <property type="entry name" value="Glutathione synthetase ATP-binding domain-like"/>
    <property type="match status" value="1"/>
</dbReference>
<dbReference type="PROSITE" id="PS00867">
    <property type="entry name" value="CPSASE_2"/>
    <property type="match status" value="1"/>
</dbReference>
<comment type="caution">
    <text evidence="10">The sequence shown here is derived from an EMBL/GenBank/DDBJ whole genome shotgun (WGS) entry which is preliminary data.</text>
</comment>
<accession>A0ABW3TKQ4</accession>
<proteinExistence type="predicted"/>
<evidence type="ECO:0000256" key="2">
    <source>
        <dbReference type="ARBA" id="ARBA00013263"/>
    </source>
</evidence>
<name>A0ABW3TKQ4_9MICO</name>
<dbReference type="PROSITE" id="PS50979">
    <property type="entry name" value="BC"/>
    <property type="match status" value="1"/>
</dbReference>
<dbReference type="InterPro" id="IPR000089">
    <property type="entry name" value="Biotin_lipoyl"/>
</dbReference>
<evidence type="ECO:0000256" key="4">
    <source>
        <dbReference type="ARBA" id="ARBA00022741"/>
    </source>
</evidence>
<dbReference type="InterPro" id="IPR011761">
    <property type="entry name" value="ATP-grasp"/>
</dbReference>
<evidence type="ECO:0000259" key="9">
    <source>
        <dbReference type="PROSITE" id="PS50979"/>
    </source>
</evidence>